<name>A0A919X8W8_9BACI</name>
<dbReference type="AlphaFoldDB" id="A0A919X8W8"/>
<dbReference type="Gene3D" id="2.60.120.260">
    <property type="entry name" value="Galactose-binding domain-like"/>
    <property type="match status" value="1"/>
</dbReference>
<evidence type="ECO:0000313" key="1">
    <source>
        <dbReference type="EMBL" id="GIO27721.1"/>
    </source>
</evidence>
<keyword evidence="2" id="KW-1185">Reference proteome</keyword>
<reference evidence="1" key="1">
    <citation type="submission" date="2021-03" db="EMBL/GenBank/DDBJ databases">
        <title>Antimicrobial resistance genes in bacteria isolated from Japanese honey, and their potential for conferring macrolide and lincosamide resistance in the American foulbrood pathogen Paenibacillus larvae.</title>
        <authorList>
            <person name="Okamoto M."/>
            <person name="Kumagai M."/>
            <person name="Kanamori H."/>
            <person name="Takamatsu D."/>
        </authorList>
    </citation>
    <scope>NUCLEOTIDE SEQUENCE</scope>
    <source>
        <strain evidence="1">J43TS3</strain>
    </source>
</reference>
<sequence length="874" mass="98686">MAEISKFFNSAPGDPRKYQSADFADYFGNVLSTGLLHTNELPGMQVSVGTGLNTVVSPGKAIMQGYAYENTTMLTLEHSLPEIMLDRIDRIVLRLDKRNQSRYIKLFVLQGEASENPLPPELTRDEFIYELSLAQIRVRANTSSLQAQDLVDERLNENLCGLVQSLITLPTNQFQEEWDNFFATISLETDNTKSQYEQEWKEWFENQQTEGFVMQDELKGGNIETVTLQYRENVVKANRDTPARLVLLEGRTEIQLVPPFDSSAWFAHNARISVNENDNRKAEVTFQAAYGQTGFGLIPVETGKTYDVHYDFTLPSSATLRFRVSEYSEGDSIPHTQHDVTESSGVFSFTTSSNTTRVSFNLSDDQAYSFSINRLLLAKSGQEPSLVESIQPIRFPAIQVKDEEDNLISQQSIQSYFYEGDRLEWRNGKPFKITNQTEIILNGELDWYHSVGSGDQNGYKVLAVTNMIDTTAYDNANIGCVVKYNGEILNPRGESWTADAIQIGSNNRNLYVSVLNQDSGWGQGYKPTIDEVKAFFNGWRMYDGSSGQSINGVYNRTDGLNKRWAYRDSTGKLINSGTGAILPSLPAPNNSKWQPYRFIYQLGEQSVIPVQFFSELKLNKGVNHIRLSEGMVTREITTPHVMSEFVYLNRLTYPNSLLKNKVFRIIAIYKDGISETIGEDASHNGWYRVFDDDALGNERLTIARKNYDPKAQYTVDYLIMPNNSALTESVKIKYPNNIGSIVDELIEMNTENKEAMQLTNMSLIEDSVIVEEGKNANGSYIRWANGLQMVFRNIPFNVKTTSPQQFDYPARFTEVYGGSWASNSMSTIVMDALKDTVSGAQSSSWIIRTHSVSANSDPNYQSISVNLFAIGRWK</sequence>
<proteinExistence type="predicted"/>
<evidence type="ECO:0000313" key="2">
    <source>
        <dbReference type="Proteomes" id="UP000676917"/>
    </source>
</evidence>
<comment type="caution">
    <text evidence="1">The sequence shown here is derived from an EMBL/GenBank/DDBJ whole genome shotgun (WGS) entry which is preliminary data.</text>
</comment>
<organism evidence="1 2">
    <name type="scientific">Ornithinibacillus bavariensis</name>
    <dbReference type="NCBI Taxonomy" id="545502"/>
    <lineage>
        <taxon>Bacteria</taxon>
        <taxon>Bacillati</taxon>
        <taxon>Bacillota</taxon>
        <taxon>Bacilli</taxon>
        <taxon>Bacillales</taxon>
        <taxon>Bacillaceae</taxon>
        <taxon>Ornithinibacillus</taxon>
    </lineage>
</organism>
<accession>A0A919X8W8</accession>
<dbReference type="EMBL" id="BORP01000004">
    <property type="protein sequence ID" value="GIO27721.1"/>
    <property type="molecule type" value="Genomic_DNA"/>
</dbReference>
<dbReference type="RefSeq" id="WP_212921186.1">
    <property type="nucleotide sequence ID" value="NZ_BORP01000004.1"/>
</dbReference>
<protein>
    <submittedName>
        <fullName evidence="1">Uncharacterized protein</fullName>
    </submittedName>
</protein>
<gene>
    <name evidence="1" type="ORF">J43TS3_23320</name>
</gene>
<dbReference type="Proteomes" id="UP000676917">
    <property type="component" value="Unassembled WGS sequence"/>
</dbReference>